<accession>A0AAX1KHB6</accession>
<dbReference type="RefSeq" id="WP_065535077.1">
    <property type="nucleotide sequence ID" value="NZ_CP015406.2"/>
</dbReference>
<evidence type="ECO:0000259" key="1">
    <source>
        <dbReference type="Pfam" id="PF08281"/>
    </source>
</evidence>
<dbReference type="Gene3D" id="1.10.10.10">
    <property type="entry name" value="Winged helix-like DNA-binding domain superfamily/Winged helix DNA-binding domain"/>
    <property type="match status" value="1"/>
</dbReference>
<evidence type="ECO:0000313" key="3">
    <source>
        <dbReference type="Proteomes" id="UP000595792"/>
    </source>
</evidence>
<dbReference type="GO" id="GO:0016987">
    <property type="term" value="F:sigma factor activity"/>
    <property type="evidence" value="ECO:0007669"/>
    <property type="project" value="InterPro"/>
</dbReference>
<dbReference type="GO" id="GO:0003677">
    <property type="term" value="F:DNA binding"/>
    <property type="evidence" value="ECO:0007669"/>
    <property type="project" value="InterPro"/>
</dbReference>
<feature type="domain" description="RNA polymerase sigma factor 70 region 4 type 2" evidence="1">
    <location>
        <begin position="80"/>
        <end position="132"/>
    </location>
</feature>
<reference evidence="2 3" key="1">
    <citation type="submission" date="2020-11" db="EMBL/GenBank/DDBJ databases">
        <title>Closed and high quality bacterial genomes of the OMM12 community.</title>
        <authorList>
            <person name="Marbouty M."/>
            <person name="Lamy-Besnier Q."/>
            <person name="Debarbieux L."/>
            <person name="Koszul R."/>
        </authorList>
    </citation>
    <scope>NUCLEOTIDE SEQUENCE [LARGE SCALE GENOMIC DNA]</scope>
    <source>
        <strain evidence="2 3">YL31</strain>
    </source>
</reference>
<evidence type="ECO:0000313" key="2">
    <source>
        <dbReference type="EMBL" id="QQR05277.1"/>
    </source>
</evidence>
<dbReference type="InterPro" id="IPR013324">
    <property type="entry name" value="RNA_pol_sigma_r3/r4-like"/>
</dbReference>
<proteinExistence type="predicted"/>
<dbReference type="GO" id="GO:0006352">
    <property type="term" value="P:DNA-templated transcription initiation"/>
    <property type="evidence" value="ECO:0007669"/>
    <property type="project" value="InterPro"/>
</dbReference>
<gene>
    <name evidence="2" type="ORF">I5Q84_15055</name>
</gene>
<organism evidence="2 3">
    <name type="scientific">Flavonifractor plautii</name>
    <name type="common">Fusobacterium plautii</name>
    <dbReference type="NCBI Taxonomy" id="292800"/>
    <lineage>
        <taxon>Bacteria</taxon>
        <taxon>Bacillati</taxon>
        <taxon>Bacillota</taxon>
        <taxon>Clostridia</taxon>
        <taxon>Eubacteriales</taxon>
        <taxon>Oscillospiraceae</taxon>
        <taxon>Flavonifractor</taxon>
    </lineage>
</organism>
<dbReference type="AlphaFoldDB" id="A0AAX1KHB6"/>
<dbReference type="InterPro" id="IPR013249">
    <property type="entry name" value="RNA_pol_sigma70_r4_t2"/>
</dbReference>
<dbReference type="Pfam" id="PF08281">
    <property type="entry name" value="Sigma70_r4_2"/>
    <property type="match status" value="1"/>
</dbReference>
<dbReference type="KEGG" id="fpla:A4U99_12605"/>
<protein>
    <submittedName>
        <fullName evidence="2">Sigma-70 family RNA polymerase sigma factor</fullName>
    </submittedName>
</protein>
<sequence>MTIINLRDVYPFYHTDLLVEVSEDVVEAMATATRREANSRRHVYRYKAQYSLDRGDGIEHRSLRFAPSPAELYEEKEGIETLYAALAALPEKQSRRVYAHYILGVSKAELARAEGVAESAVRDSINRGLKMLREILKNSF</sequence>
<dbReference type="Proteomes" id="UP000595792">
    <property type="component" value="Chromosome"/>
</dbReference>
<dbReference type="InterPro" id="IPR036388">
    <property type="entry name" value="WH-like_DNA-bd_sf"/>
</dbReference>
<name>A0AAX1KHB6_FLAPL</name>
<dbReference type="EMBL" id="CP065315">
    <property type="protein sequence ID" value="QQR05277.1"/>
    <property type="molecule type" value="Genomic_DNA"/>
</dbReference>
<dbReference type="SUPFAM" id="SSF88659">
    <property type="entry name" value="Sigma3 and sigma4 domains of RNA polymerase sigma factors"/>
    <property type="match status" value="1"/>
</dbReference>